<gene>
    <name evidence="3" type="ORF">K443DRAFT_686076</name>
</gene>
<name>A0A0C9WHL0_9AGAR</name>
<protein>
    <submittedName>
        <fullName evidence="3">Uncharacterized protein</fullName>
    </submittedName>
</protein>
<dbReference type="EMBL" id="KN839016">
    <property type="protein sequence ID" value="KIJ91379.1"/>
    <property type="molecule type" value="Genomic_DNA"/>
</dbReference>
<dbReference type="OrthoDB" id="6372431at2759"/>
<evidence type="ECO:0000256" key="1">
    <source>
        <dbReference type="ARBA" id="ARBA00009283"/>
    </source>
</evidence>
<dbReference type="Proteomes" id="UP000054477">
    <property type="component" value="Unassembled WGS sequence"/>
</dbReference>
<dbReference type="HOGENOM" id="CLU_212304_0_0_1"/>
<accession>A0A0C9WHL0</accession>
<evidence type="ECO:0000313" key="3">
    <source>
        <dbReference type="EMBL" id="KIJ91379.1"/>
    </source>
</evidence>
<evidence type="ECO:0000256" key="2">
    <source>
        <dbReference type="ARBA" id="ARBA00022801"/>
    </source>
</evidence>
<proteinExistence type="inferred from homology"/>
<dbReference type="STRING" id="1095629.A0A0C9WHL0"/>
<keyword evidence="4" id="KW-1185">Reference proteome</keyword>
<dbReference type="AlphaFoldDB" id="A0A0C9WHL0"/>
<sequence>VFKMTQPGLSSFVGNPEGAARSLDEAVRVVPRAMHGCTPLTVKATAGLCLLPGSQR</sequence>
<dbReference type="GO" id="GO:0017110">
    <property type="term" value="F:nucleoside diphosphate phosphatase activity"/>
    <property type="evidence" value="ECO:0007669"/>
    <property type="project" value="UniProtKB-ARBA"/>
</dbReference>
<dbReference type="Pfam" id="PF01150">
    <property type="entry name" value="GDA1_CD39"/>
    <property type="match status" value="1"/>
</dbReference>
<feature type="non-terminal residue" evidence="3">
    <location>
        <position position="1"/>
    </location>
</feature>
<evidence type="ECO:0000313" key="4">
    <source>
        <dbReference type="Proteomes" id="UP000054477"/>
    </source>
</evidence>
<reference evidence="4" key="2">
    <citation type="submission" date="2015-01" db="EMBL/GenBank/DDBJ databases">
        <title>Evolutionary Origins and Diversification of the Mycorrhizal Mutualists.</title>
        <authorList>
            <consortium name="DOE Joint Genome Institute"/>
            <consortium name="Mycorrhizal Genomics Consortium"/>
            <person name="Kohler A."/>
            <person name="Kuo A."/>
            <person name="Nagy L.G."/>
            <person name="Floudas D."/>
            <person name="Copeland A."/>
            <person name="Barry K.W."/>
            <person name="Cichocki N."/>
            <person name="Veneault-Fourrey C."/>
            <person name="LaButti K."/>
            <person name="Lindquist E.A."/>
            <person name="Lipzen A."/>
            <person name="Lundell T."/>
            <person name="Morin E."/>
            <person name="Murat C."/>
            <person name="Riley R."/>
            <person name="Ohm R."/>
            <person name="Sun H."/>
            <person name="Tunlid A."/>
            <person name="Henrissat B."/>
            <person name="Grigoriev I.V."/>
            <person name="Hibbett D.S."/>
            <person name="Martin F."/>
        </authorList>
    </citation>
    <scope>NUCLEOTIDE SEQUENCE [LARGE SCALE GENOMIC DNA]</scope>
    <source>
        <strain evidence="4">LaAM-08-1</strain>
    </source>
</reference>
<dbReference type="Gene3D" id="3.30.420.40">
    <property type="match status" value="1"/>
</dbReference>
<organism evidence="3 4">
    <name type="scientific">Laccaria amethystina LaAM-08-1</name>
    <dbReference type="NCBI Taxonomy" id="1095629"/>
    <lineage>
        <taxon>Eukaryota</taxon>
        <taxon>Fungi</taxon>
        <taxon>Dikarya</taxon>
        <taxon>Basidiomycota</taxon>
        <taxon>Agaricomycotina</taxon>
        <taxon>Agaricomycetes</taxon>
        <taxon>Agaricomycetidae</taxon>
        <taxon>Agaricales</taxon>
        <taxon>Agaricineae</taxon>
        <taxon>Hydnangiaceae</taxon>
        <taxon>Laccaria</taxon>
    </lineage>
</organism>
<reference evidence="3 4" key="1">
    <citation type="submission" date="2014-04" db="EMBL/GenBank/DDBJ databases">
        <authorList>
            <consortium name="DOE Joint Genome Institute"/>
            <person name="Kuo A."/>
            <person name="Kohler A."/>
            <person name="Nagy L.G."/>
            <person name="Floudas D."/>
            <person name="Copeland A."/>
            <person name="Barry K.W."/>
            <person name="Cichocki N."/>
            <person name="Veneault-Fourrey C."/>
            <person name="LaButti K."/>
            <person name="Lindquist E.A."/>
            <person name="Lipzen A."/>
            <person name="Lundell T."/>
            <person name="Morin E."/>
            <person name="Murat C."/>
            <person name="Sun H."/>
            <person name="Tunlid A."/>
            <person name="Henrissat B."/>
            <person name="Grigoriev I.V."/>
            <person name="Hibbett D.S."/>
            <person name="Martin F."/>
            <person name="Nordberg H.P."/>
            <person name="Cantor M.N."/>
            <person name="Hua S.X."/>
        </authorList>
    </citation>
    <scope>NUCLEOTIDE SEQUENCE [LARGE SCALE GENOMIC DNA]</scope>
    <source>
        <strain evidence="3 4">LaAM-08-1</strain>
    </source>
</reference>
<dbReference type="InterPro" id="IPR000407">
    <property type="entry name" value="GDA1_CD39_NTPase"/>
</dbReference>
<keyword evidence="2" id="KW-0378">Hydrolase</keyword>
<comment type="similarity">
    <text evidence="1">Belongs to the GDA1/CD39 NTPase family.</text>
</comment>